<dbReference type="Proteomes" id="UP001370348">
    <property type="component" value="Chromosome"/>
</dbReference>
<accession>A0ABZ2LWT9</accession>
<protein>
    <submittedName>
        <fullName evidence="1">Uncharacterized protein</fullName>
    </submittedName>
</protein>
<organism evidence="1 2">
    <name type="scientific">Pendulispora albinea</name>
    <dbReference type="NCBI Taxonomy" id="2741071"/>
    <lineage>
        <taxon>Bacteria</taxon>
        <taxon>Pseudomonadati</taxon>
        <taxon>Myxococcota</taxon>
        <taxon>Myxococcia</taxon>
        <taxon>Myxococcales</taxon>
        <taxon>Sorangiineae</taxon>
        <taxon>Pendulisporaceae</taxon>
        <taxon>Pendulispora</taxon>
    </lineage>
</organism>
<evidence type="ECO:0000313" key="2">
    <source>
        <dbReference type="Proteomes" id="UP001370348"/>
    </source>
</evidence>
<reference evidence="1 2" key="1">
    <citation type="submission" date="2021-12" db="EMBL/GenBank/DDBJ databases">
        <title>Discovery of the Pendulisporaceae a myxobacterial family with distinct sporulation behavior and unique specialized metabolism.</title>
        <authorList>
            <person name="Garcia R."/>
            <person name="Popoff A."/>
            <person name="Bader C.D."/>
            <person name="Loehr J."/>
            <person name="Walesch S."/>
            <person name="Walt C."/>
            <person name="Boldt J."/>
            <person name="Bunk B."/>
            <person name="Haeckl F.J.F.P.J."/>
            <person name="Gunesch A.P."/>
            <person name="Birkelbach J."/>
            <person name="Nuebel U."/>
            <person name="Pietschmann T."/>
            <person name="Bach T."/>
            <person name="Mueller R."/>
        </authorList>
    </citation>
    <scope>NUCLEOTIDE SEQUENCE [LARGE SCALE GENOMIC DNA]</scope>
    <source>
        <strain evidence="1 2">MSr11954</strain>
    </source>
</reference>
<sequence>MQNDGVATIYFYFAAASGPAVNPVPPPADLDNSAILAAGSPLSLNAAVPLALPAGAKYRYEIKRDIDRYLVVKGAAPSTMRIFPSSKSTMQAQ</sequence>
<keyword evidence="2" id="KW-1185">Reference proteome</keyword>
<gene>
    <name evidence="1" type="ORF">LZC94_47195</name>
</gene>
<proteinExistence type="predicted"/>
<name>A0ABZ2LWT9_9BACT</name>
<dbReference type="RefSeq" id="WP_394825022.1">
    <property type="nucleotide sequence ID" value="NZ_CP089984.1"/>
</dbReference>
<dbReference type="EMBL" id="CP089984">
    <property type="protein sequence ID" value="WXB15396.1"/>
    <property type="molecule type" value="Genomic_DNA"/>
</dbReference>
<evidence type="ECO:0000313" key="1">
    <source>
        <dbReference type="EMBL" id="WXB15396.1"/>
    </source>
</evidence>